<comment type="caution">
    <text evidence="1">The sequence shown here is derived from an EMBL/GenBank/DDBJ whole genome shotgun (WGS) entry which is preliminary data.</text>
</comment>
<dbReference type="EMBL" id="JAHUTJ010016908">
    <property type="protein sequence ID" value="MED6270283.1"/>
    <property type="molecule type" value="Genomic_DNA"/>
</dbReference>
<protein>
    <submittedName>
        <fullName evidence="1">Uncharacterized protein</fullName>
    </submittedName>
</protein>
<proteinExistence type="predicted"/>
<accession>A0ABU7D9D1</accession>
<organism evidence="1 2">
    <name type="scientific">Characodon lateralis</name>
    <dbReference type="NCBI Taxonomy" id="208331"/>
    <lineage>
        <taxon>Eukaryota</taxon>
        <taxon>Metazoa</taxon>
        <taxon>Chordata</taxon>
        <taxon>Craniata</taxon>
        <taxon>Vertebrata</taxon>
        <taxon>Euteleostomi</taxon>
        <taxon>Actinopterygii</taxon>
        <taxon>Neopterygii</taxon>
        <taxon>Teleostei</taxon>
        <taxon>Neoteleostei</taxon>
        <taxon>Acanthomorphata</taxon>
        <taxon>Ovalentaria</taxon>
        <taxon>Atherinomorphae</taxon>
        <taxon>Cyprinodontiformes</taxon>
        <taxon>Goodeidae</taxon>
        <taxon>Characodon</taxon>
    </lineage>
</organism>
<keyword evidence="2" id="KW-1185">Reference proteome</keyword>
<name>A0ABU7D9D1_9TELE</name>
<evidence type="ECO:0000313" key="1">
    <source>
        <dbReference type="EMBL" id="MED6270283.1"/>
    </source>
</evidence>
<evidence type="ECO:0000313" key="2">
    <source>
        <dbReference type="Proteomes" id="UP001352852"/>
    </source>
</evidence>
<gene>
    <name evidence="1" type="ORF">CHARACLAT_008707</name>
</gene>
<sequence length="124" mass="13860">MLLQCSIEDTDISLHTGQSERFMSGNLRAQISKELCEGRMEPAVWRSAKASDLMDIGDTEPSPLPNLATLQKAKEERRDLELGNKDPILSLQLLKYSTPHSGSIRHWSRQVLLPLLESNTATCV</sequence>
<dbReference type="Proteomes" id="UP001352852">
    <property type="component" value="Unassembled WGS sequence"/>
</dbReference>
<reference evidence="1 2" key="1">
    <citation type="submission" date="2021-06" db="EMBL/GenBank/DDBJ databases">
        <authorList>
            <person name="Palmer J.M."/>
        </authorList>
    </citation>
    <scope>NUCLEOTIDE SEQUENCE [LARGE SCALE GENOMIC DNA]</scope>
    <source>
        <strain evidence="1 2">CL_MEX2019</strain>
        <tissue evidence="1">Muscle</tissue>
    </source>
</reference>